<dbReference type="Gene3D" id="3.40.50.300">
    <property type="entry name" value="P-loop containing nucleotide triphosphate hydrolases"/>
    <property type="match status" value="2"/>
</dbReference>
<dbReference type="GO" id="GO:0051539">
    <property type="term" value="F:4 iron, 4 sulfur cluster binding"/>
    <property type="evidence" value="ECO:0007669"/>
    <property type="project" value="UniProtKB-KW"/>
</dbReference>
<dbReference type="GO" id="GO:0003677">
    <property type="term" value="F:DNA binding"/>
    <property type="evidence" value="ECO:0007669"/>
    <property type="project" value="UniProtKB-KW"/>
</dbReference>
<evidence type="ECO:0000256" key="16">
    <source>
        <dbReference type="ARBA" id="ARBA00073810"/>
    </source>
</evidence>
<evidence type="ECO:0000256" key="2">
    <source>
        <dbReference type="ARBA" id="ARBA00022485"/>
    </source>
</evidence>
<dbReference type="PANTHER" id="PTHR11472">
    <property type="entry name" value="DNA REPAIR DEAD HELICASE RAD3/XP-D SUBFAMILY MEMBER"/>
    <property type="match status" value="1"/>
</dbReference>
<dbReference type="InterPro" id="IPR010614">
    <property type="entry name" value="RAD3-like_helicase_DEAD"/>
</dbReference>
<dbReference type="InParanoid" id="A0A2P6NTS8"/>
<dbReference type="SMART" id="SM00488">
    <property type="entry name" value="DEXDc2"/>
    <property type="match status" value="1"/>
</dbReference>
<feature type="region of interest" description="Disordered" evidence="18">
    <location>
        <begin position="395"/>
        <end position="415"/>
    </location>
</feature>
<dbReference type="Proteomes" id="UP000241769">
    <property type="component" value="Unassembled WGS sequence"/>
</dbReference>
<sequence>MPKYEIRGVSVDFPYPAYDCQLVYMDQVIRSLQEKRHALLESPTGTGKTLCLLCASLSWRAAEEKAFASRQRAESQSSTPSSSDIGQSHLSDVPRIVYASRTHSQLQQVIKELKRTSYRPTMAILGARSQLCIHPEVSRETGDRQNKACRQLIGNSACDYYNQVESAKEDPQITRGINDIEDLLEKGRYHEACPYYLSRELSTSAQLVFMPYNYLLDRNTRRTLQLDLTNSVLLFDEAHNLETACTEASSFEISTVDLNNAVREIKKRNIELERKEQHPDAASELDMNEKLVQVMQMLIDAIMALNLTRMTDEESEGSEKSYQKSHVTDGSGVFRLLEECNITHTTSDIVINTAEKIHQSANESRRNEDDLVSNNRQQKSSLSVFTEFLRIAFPPPELTDSGEEKSQQETKSMESFRSSYKMHVGPFRDEVYEKGKMYGKSVKEERMLSLWCMTGHVAMHSLVDKNKIRNIILTSGTLSPLDSWTYELQLEFPIRLENSHVIKPSQIWVGTLPVGPNSKCLNSAFKNRNNPEYRTELGNTIVNCTNIIPDGLLVFFPSYDILTTCIESWKKVDANNVSIWERITQRKQAVIEPKTSYQFNAAMTDFYHKLNDKSYKGAIFFAVCRGKVSEGLDFSDKNGRAVIITGLPYPSVVDAKEVRLKRQHLDESRSQLVQGHIGRAAITGDEWYSQQASRAVNQSCGRIIRHIGDYGAVILADERFAHGNNSNQLSAWLRPYLKRYSKFGEFVMSLAKFFNSAGSLKVDSEATEKKPVILLAPSIQPKLLQNAYQTKAHNVEKEEKKEKKEKEEKEEKKEKRPVERIESLKEREEKRGGKEKAEREKQERQRQEKSKEEKIEKKKEEMKEGAKSFLETLKRCLTSPQYKKFQECTAKFRDSLQQEVSVTTSSDIAQQIHQLLSPLEEGERMMRQYIAFVPAKFRYICDKVFFPPPEVEEEETQDIPTEDISISREERREEERREEERREEGRREEMRREEERREEERREEEKREEERGKERGKEDEMDEFEANLREHRNRGNPKPFQPPRRILRVEESKEEEKEGREERERRERERKETEKKEREKERKRKEREERKQIEIMTRSEELKASRETSTPPKTEKKETNVMEYDLITGRAHKATKKPKLSGSLGSSTEISPPRPLKGSTVVEEEKEEIVNTSRGKCAVCMEGKESMLVAKCGHVCCEPCWETLLANRLECPVCRNMVRRKQLRPLYL</sequence>
<dbReference type="InterPro" id="IPR045028">
    <property type="entry name" value="DinG/Rad3-like"/>
</dbReference>
<dbReference type="CDD" id="cd16449">
    <property type="entry name" value="RING-HC"/>
    <property type="match status" value="1"/>
</dbReference>
<feature type="domain" description="Helicase ATP-binding" evidence="20">
    <location>
        <begin position="7"/>
        <end position="282"/>
    </location>
</feature>
<keyword evidence="3" id="KW-0479">Metal-binding</keyword>
<evidence type="ECO:0000256" key="17">
    <source>
        <dbReference type="PROSITE-ProRule" id="PRU00175"/>
    </source>
</evidence>
<keyword evidence="12" id="KW-0234">DNA repair</keyword>
<keyword evidence="10" id="KW-0411">Iron-sulfur</keyword>
<dbReference type="GO" id="GO:0010569">
    <property type="term" value="P:regulation of double-strand break repair via homologous recombination"/>
    <property type="evidence" value="ECO:0007669"/>
    <property type="project" value="TreeGrafter"/>
</dbReference>
<evidence type="ECO:0000256" key="3">
    <source>
        <dbReference type="ARBA" id="ARBA00022723"/>
    </source>
</evidence>
<evidence type="ECO:0000256" key="11">
    <source>
        <dbReference type="ARBA" id="ARBA00023125"/>
    </source>
</evidence>
<keyword evidence="8" id="KW-0067">ATP-binding</keyword>
<dbReference type="Pfam" id="PF23109">
    <property type="entry name" value="ARCH_RTEL1"/>
    <property type="match status" value="1"/>
</dbReference>
<keyword evidence="6" id="KW-0378">Hydrolase</keyword>
<evidence type="ECO:0000313" key="21">
    <source>
        <dbReference type="EMBL" id="PRP87346.1"/>
    </source>
</evidence>
<evidence type="ECO:0000256" key="4">
    <source>
        <dbReference type="ARBA" id="ARBA00022741"/>
    </source>
</evidence>
<keyword evidence="5" id="KW-0227">DNA damage</keyword>
<feature type="compositionally biased region" description="Basic and acidic residues" evidence="18">
    <location>
        <begin position="1047"/>
        <end position="1106"/>
    </location>
</feature>
<dbReference type="STRING" id="1890364.A0A2P6NTS8"/>
<keyword evidence="4" id="KW-0547">Nucleotide-binding</keyword>
<feature type="domain" description="RING-type" evidence="19">
    <location>
        <begin position="1177"/>
        <end position="1215"/>
    </location>
</feature>
<dbReference type="FunCoup" id="A0A2P6NTS8">
    <property type="interactions" value="203"/>
</dbReference>
<dbReference type="SUPFAM" id="SSF57850">
    <property type="entry name" value="RING/U-box"/>
    <property type="match status" value="1"/>
</dbReference>
<dbReference type="GO" id="GO:1904430">
    <property type="term" value="P:negative regulation of t-circle formation"/>
    <property type="evidence" value="ECO:0007669"/>
    <property type="project" value="TreeGrafter"/>
</dbReference>
<evidence type="ECO:0000259" key="20">
    <source>
        <dbReference type="PROSITE" id="PS51193"/>
    </source>
</evidence>
<gene>
    <name evidence="21" type="ORF">PROFUN_01608</name>
</gene>
<dbReference type="GO" id="GO:0005634">
    <property type="term" value="C:nucleus"/>
    <property type="evidence" value="ECO:0007669"/>
    <property type="project" value="UniProtKB-SubCell"/>
</dbReference>
<evidence type="ECO:0000256" key="14">
    <source>
        <dbReference type="ARBA" id="ARBA00023242"/>
    </source>
</evidence>
<comment type="subcellular location">
    <subcellularLocation>
        <location evidence="1">Nucleus</location>
    </subcellularLocation>
</comment>
<keyword evidence="14" id="KW-0539">Nucleus</keyword>
<keyword evidence="13" id="KW-0413">Isomerase</keyword>
<comment type="catalytic activity">
    <reaction evidence="15">
        <text>ATP + H2O = ADP + phosphate + H(+)</text>
        <dbReference type="Rhea" id="RHEA:13065"/>
        <dbReference type="ChEBI" id="CHEBI:15377"/>
        <dbReference type="ChEBI" id="CHEBI:15378"/>
        <dbReference type="ChEBI" id="CHEBI:30616"/>
        <dbReference type="ChEBI" id="CHEBI:43474"/>
        <dbReference type="ChEBI" id="CHEBI:456216"/>
    </reaction>
</comment>
<dbReference type="InterPro" id="IPR013020">
    <property type="entry name" value="Rad3/Chl1-like"/>
</dbReference>
<keyword evidence="7" id="KW-0347">Helicase</keyword>
<dbReference type="EMBL" id="MDYQ01000021">
    <property type="protein sequence ID" value="PRP87346.1"/>
    <property type="molecule type" value="Genomic_DNA"/>
</dbReference>
<evidence type="ECO:0000256" key="12">
    <source>
        <dbReference type="ARBA" id="ARBA00023204"/>
    </source>
</evidence>
<dbReference type="GO" id="GO:0016818">
    <property type="term" value="F:hydrolase activity, acting on acid anhydrides, in phosphorus-containing anhydrides"/>
    <property type="evidence" value="ECO:0007669"/>
    <property type="project" value="InterPro"/>
</dbReference>
<dbReference type="SMART" id="SM00491">
    <property type="entry name" value="HELICc2"/>
    <property type="match status" value="1"/>
</dbReference>
<feature type="region of interest" description="Disordered" evidence="18">
    <location>
        <begin position="792"/>
        <end position="863"/>
    </location>
</feature>
<dbReference type="Pfam" id="PF13920">
    <property type="entry name" value="zf-C3HC4_3"/>
    <property type="match status" value="1"/>
</dbReference>
<evidence type="ECO:0000256" key="7">
    <source>
        <dbReference type="ARBA" id="ARBA00022806"/>
    </source>
</evidence>
<dbReference type="CDD" id="cd17970">
    <property type="entry name" value="DEAHc_FancJ"/>
    <property type="match status" value="1"/>
</dbReference>
<dbReference type="InterPro" id="IPR013083">
    <property type="entry name" value="Znf_RING/FYVE/PHD"/>
</dbReference>
<keyword evidence="11" id="KW-0238">DNA-binding</keyword>
<evidence type="ECO:0000256" key="8">
    <source>
        <dbReference type="ARBA" id="ARBA00022840"/>
    </source>
</evidence>
<dbReference type="GO" id="GO:0006281">
    <property type="term" value="P:DNA repair"/>
    <property type="evidence" value="ECO:0007669"/>
    <property type="project" value="UniProtKB-KW"/>
</dbReference>
<dbReference type="InterPro" id="IPR057498">
    <property type="entry name" value="Rtel1_ARCH"/>
</dbReference>
<evidence type="ECO:0000256" key="6">
    <source>
        <dbReference type="ARBA" id="ARBA00022801"/>
    </source>
</evidence>
<dbReference type="InterPro" id="IPR027417">
    <property type="entry name" value="P-loop_NTPase"/>
</dbReference>
<feature type="region of interest" description="Disordered" evidence="18">
    <location>
        <begin position="950"/>
        <end position="1167"/>
    </location>
</feature>
<dbReference type="InterPro" id="IPR001841">
    <property type="entry name" value="Znf_RING"/>
</dbReference>
<dbReference type="AlphaFoldDB" id="A0A2P6NTS8"/>
<dbReference type="GO" id="GO:0090657">
    <property type="term" value="P:telomeric loop disassembly"/>
    <property type="evidence" value="ECO:0007669"/>
    <property type="project" value="TreeGrafter"/>
</dbReference>
<dbReference type="Pfam" id="PF06733">
    <property type="entry name" value="DEAD_2"/>
    <property type="match status" value="1"/>
</dbReference>
<keyword evidence="2" id="KW-0004">4Fe-4S</keyword>
<dbReference type="InterPro" id="IPR014013">
    <property type="entry name" value="Helic_SF1/SF2_ATP-bd_DinG/Rad3"/>
</dbReference>
<dbReference type="Gene3D" id="3.30.40.10">
    <property type="entry name" value="Zinc/RING finger domain, C3HC4 (zinc finger)"/>
    <property type="match status" value="1"/>
</dbReference>
<dbReference type="Pfam" id="PF13307">
    <property type="entry name" value="Helicase_C_2"/>
    <property type="match status" value="1"/>
</dbReference>
<protein>
    <recommendedName>
        <fullName evidence="16">Regulator of telomere elongation helicase 1 homolog</fullName>
    </recommendedName>
</protein>
<keyword evidence="9" id="KW-0408">Iron</keyword>
<dbReference type="GO" id="GO:0008270">
    <property type="term" value="F:zinc ion binding"/>
    <property type="evidence" value="ECO:0007669"/>
    <property type="project" value="UniProtKB-KW"/>
</dbReference>
<dbReference type="GO" id="GO:0045910">
    <property type="term" value="P:negative regulation of DNA recombination"/>
    <property type="evidence" value="ECO:0007669"/>
    <property type="project" value="TreeGrafter"/>
</dbReference>
<feature type="compositionally biased region" description="Basic and acidic residues" evidence="18">
    <location>
        <begin position="965"/>
        <end position="1018"/>
    </location>
</feature>
<keyword evidence="17" id="KW-0863">Zinc-finger</keyword>
<feature type="compositionally biased region" description="Polar residues" evidence="18">
    <location>
        <begin position="74"/>
        <end position="88"/>
    </location>
</feature>
<feature type="compositionally biased region" description="Basic and acidic residues" evidence="18">
    <location>
        <begin position="793"/>
        <end position="863"/>
    </location>
</feature>
<dbReference type="GO" id="GO:0005524">
    <property type="term" value="F:ATP binding"/>
    <property type="evidence" value="ECO:0007669"/>
    <property type="project" value="UniProtKB-KW"/>
</dbReference>
<accession>A0A2P6NTS8</accession>
<dbReference type="GO" id="GO:0003678">
    <property type="term" value="F:DNA helicase activity"/>
    <property type="evidence" value="ECO:0007669"/>
    <property type="project" value="InterPro"/>
</dbReference>
<evidence type="ECO:0000256" key="15">
    <source>
        <dbReference type="ARBA" id="ARBA00049360"/>
    </source>
</evidence>
<evidence type="ECO:0000256" key="13">
    <source>
        <dbReference type="ARBA" id="ARBA00023235"/>
    </source>
</evidence>
<proteinExistence type="predicted"/>
<feature type="region of interest" description="Disordered" evidence="18">
    <location>
        <begin position="69"/>
        <end position="88"/>
    </location>
</feature>
<evidence type="ECO:0000256" key="5">
    <source>
        <dbReference type="ARBA" id="ARBA00022763"/>
    </source>
</evidence>
<keyword evidence="17" id="KW-0862">Zinc</keyword>
<comment type="caution">
    <text evidence="21">The sequence shown here is derived from an EMBL/GenBank/DDBJ whole genome shotgun (WGS) entry which is preliminary data.</text>
</comment>
<dbReference type="NCBIfam" id="TIGR00604">
    <property type="entry name" value="rad3"/>
    <property type="match status" value="1"/>
</dbReference>
<evidence type="ECO:0000313" key="22">
    <source>
        <dbReference type="Proteomes" id="UP000241769"/>
    </source>
</evidence>
<reference evidence="21 22" key="1">
    <citation type="journal article" date="2018" name="Genome Biol. Evol.">
        <title>Multiple Roots of Fruiting Body Formation in Amoebozoa.</title>
        <authorList>
            <person name="Hillmann F."/>
            <person name="Forbes G."/>
            <person name="Novohradska S."/>
            <person name="Ferling I."/>
            <person name="Riege K."/>
            <person name="Groth M."/>
            <person name="Westermann M."/>
            <person name="Marz M."/>
            <person name="Spaller T."/>
            <person name="Winckler T."/>
            <person name="Schaap P."/>
            <person name="Glockner G."/>
        </authorList>
    </citation>
    <scope>NUCLEOTIDE SEQUENCE [LARGE SCALE GENOMIC DNA]</scope>
    <source>
        <strain evidence="21 22">Jena</strain>
    </source>
</reference>
<keyword evidence="22" id="KW-1185">Reference proteome</keyword>
<dbReference type="GO" id="GO:0070182">
    <property type="term" value="F:DNA polymerase binding"/>
    <property type="evidence" value="ECO:0007669"/>
    <property type="project" value="TreeGrafter"/>
</dbReference>
<dbReference type="InterPro" id="IPR006554">
    <property type="entry name" value="Helicase-like_DEXD_c2"/>
</dbReference>
<dbReference type="SUPFAM" id="SSF52540">
    <property type="entry name" value="P-loop containing nucleoside triphosphate hydrolases"/>
    <property type="match status" value="1"/>
</dbReference>
<organism evidence="21 22">
    <name type="scientific">Planoprotostelium fungivorum</name>
    <dbReference type="NCBI Taxonomy" id="1890364"/>
    <lineage>
        <taxon>Eukaryota</taxon>
        <taxon>Amoebozoa</taxon>
        <taxon>Evosea</taxon>
        <taxon>Variosea</taxon>
        <taxon>Cavosteliida</taxon>
        <taxon>Cavosteliaceae</taxon>
        <taxon>Planoprotostelium</taxon>
    </lineage>
</organism>
<feature type="compositionally biased region" description="Basic and acidic residues" evidence="18">
    <location>
        <begin position="402"/>
        <end position="414"/>
    </location>
</feature>
<dbReference type="PROSITE" id="PS50089">
    <property type="entry name" value="ZF_RING_2"/>
    <property type="match status" value="1"/>
</dbReference>
<dbReference type="OrthoDB" id="19182at2759"/>
<dbReference type="SMART" id="SM00184">
    <property type="entry name" value="RING"/>
    <property type="match status" value="1"/>
</dbReference>
<evidence type="ECO:0000256" key="1">
    <source>
        <dbReference type="ARBA" id="ARBA00004123"/>
    </source>
</evidence>
<name>A0A2P6NTS8_9EUKA</name>
<evidence type="ECO:0000256" key="10">
    <source>
        <dbReference type="ARBA" id="ARBA00023014"/>
    </source>
</evidence>
<evidence type="ECO:0000256" key="18">
    <source>
        <dbReference type="SAM" id="MobiDB-lite"/>
    </source>
</evidence>
<feature type="compositionally biased region" description="Basic residues" evidence="18">
    <location>
        <begin position="1130"/>
        <end position="1139"/>
    </location>
</feature>
<evidence type="ECO:0000256" key="9">
    <source>
        <dbReference type="ARBA" id="ARBA00023004"/>
    </source>
</evidence>
<dbReference type="PROSITE" id="PS51193">
    <property type="entry name" value="HELICASE_ATP_BIND_2"/>
    <property type="match status" value="1"/>
</dbReference>
<dbReference type="CDD" id="cd18788">
    <property type="entry name" value="SF2_C_XPD"/>
    <property type="match status" value="1"/>
</dbReference>
<dbReference type="PANTHER" id="PTHR11472:SF34">
    <property type="entry name" value="REGULATOR OF TELOMERE ELONGATION HELICASE 1"/>
    <property type="match status" value="1"/>
</dbReference>
<feature type="compositionally biased region" description="Acidic residues" evidence="18">
    <location>
        <begin position="950"/>
        <end position="961"/>
    </location>
</feature>
<evidence type="ECO:0000259" key="19">
    <source>
        <dbReference type="PROSITE" id="PS50089"/>
    </source>
</evidence>
<dbReference type="FunFam" id="3.40.50.300:FF:000431">
    <property type="entry name" value="Regulator of telomere elongation helicase 1"/>
    <property type="match status" value="1"/>
</dbReference>
<dbReference type="InterPro" id="IPR006555">
    <property type="entry name" value="ATP-dep_Helicase_C"/>
</dbReference>